<keyword evidence="5 14" id="KW-0732">Signal</keyword>
<dbReference type="PROSITE" id="PS00546">
    <property type="entry name" value="CYSTEINE_SWITCH"/>
    <property type="match status" value="1"/>
</dbReference>
<evidence type="ECO:0000256" key="2">
    <source>
        <dbReference type="ARBA" id="ARBA00010370"/>
    </source>
</evidence>
<dbReference type="PROSITE" id="PS51642">
    <property type="entry name" value="HEMOPEXIN_2"/>
    <property type="match status" value="2"/>
</dbReference>
<gene>
    <name evidence="17" type="primary">LOC100203385</name>
</gene>
<dbReference type="PANTHER" id="PTHR10201">
    <property type="entry name" value="MATRIX METALLOPROTEINASE"/>
    <property type="match status" value="1"/>
</dbReference>
<evidence type="ECO:0000259" key="15">
    <source>
        <dbReference type="SMART" id="SM00235"/>
    </source>
</evidence>
<evidence type="ECO:0000256" key="6">
    <source>
        <dbReference type="ARBA" id="ARBA00022737"/>
    </source>
</evidence>
<dbReference type="SMART" id="SM00235">
    <property type="entry name" value="ZnMc"/>
    <property type="match status" value="1"/>
</dbReference>
<name>A0ABM4CNI4_HYDVU</name>
<evidence type="ECO:0000256" key="11">
    <source>
        <dbReference type="ARBA" id="ARBA00023145"/>
    </source>
</evidence>
<dbReference type="InterPro" id="IPR033739">
    <property type="entry name" value="M10A_MMP"/>
</dbReference>
<feature type="repeat" description="Hemopexin" evidence="13">
    <location>
        <begin position="400"/>
        <end position="448"/>
    </location>
</feature>
<dbReference type="InterPro" id="IPR000585">
    <property type="entry name" value="Hemopexin-like_dom"/>
</dbReference>
<dbReference type="InterPro" id="IPR021158">
    <property type="entry name" value="Pept_M10A_Zn_BS"/>
</dbReference>
<keyword evidence="16" id="KW-1185">Reference proteome</keyword>
<keyword evidence="12" id="KW-1015">Disulfide bond</keyword>
<dbReference type="SUPFAM" id="SSF47090">
    <property type="entry name" value="PGBD-like"/>
    <property type="match status" value="1"/>
</dbReference>
<dbReference type="SUPFAM" id="SSF55486">
    <property type="entry name" value="Metalloproteases ('zincins'), catalytic domain"/>
    <property type="match status" value="1"/>
</dbReference>
<evidence type="ECO:0000256" key="13">
    <source>
        <dbReference type="PROSITE-ProRule" id="PRU01011"/>
    </source>
</evidence>
<dbReference type="InterPro" id="IPR001818">
    <property type="entry name" value="Pept_M10_metallopeptidase"/>
</dbReference>
<keyword evidence="7" id="KW-0378">Hydrolase</keyword>
<evidence type="ECO:0000256" key="7">
    <source>
        <dbReference type="ARBA" id="ARBA00022801"/>
    </source>
</evidence>
<feature type="domain" description="Peptidase metallopeptidase" evidence="15">
    <location>
        <begin position="112"/>
        <end position="278"/>
    </location>
</feature>
<feature type="chain" id="PRO_5045468263" evidence="14">
    <location>
        <begin position="24"/>
        <end position="497"/>
    </location>
</feature>
<dbReference type="PRINTS" id="PR00138">
    <property type="entry name" value="MATRIXIN"/>
</dbReference>
<keyword evidence="11" id="KW-0865">Zymogen</keyword>
<evidence type="ECO:0000313" key="17">
    <source>
        <dbReference type="RefSeq" id="XP_065663374.1"/>
    </source>
</evidence>
<dbReference type="GO" id="GO:0008237">
    <property type="term" value="F:metallopeptidase activity"/>
    <property type="evidence" value="ECO:0007669"/>
    <property type="project" value="UniProtKB-KW"/>
</dbReference>
<proteinExistence type="inferred from homology"/>
<evidence type="ECO:0000256" key="5">
    <source>
        <dbReference type="ARBA" id="ARBA00022729"/>
    </source>
</evidence>
<dbReference type="PANTHER" id="PTHR10201:SF323">
    <property type="entry name" value="MATRIX METALLOPROTEINASE-21"/>
    <property type="match status" value="1"/>
</dbReference>
<protein>
    <submittedName>
        <fullName evidence="17">Matrix metalloproteinase-2 isoform X3</fullName>
    </submittedName>
</protein>
<evidence type="ECO:0000256" key="12">
    <source>
        <dbReference type="ARBA" id="ARBA00023157"/>
    </source>
</evidence>
<dbReference type="CDD" id="cd00094">
    <property type="entry name" value="HX"/>
    <property type="match status" value="1"/>
</dbReference>
<dbReference type="InterPro" id="IPR024079">
    <property type="entry name" value="MetalloPept_cat_dom_sf"/>
</dbReference>
<evidence type="ECO:0000256" key="10">
    <source>
        <dbReference type="ARBA" id="ARBA00023049"/>
    </source>
</evidence>
<keyword evidence="8" id="KW-0862">Zinc</keyword>
<evidence type="ECO:0000256" key="9">
    <source>
        <dbReference type="ARBA" id="ARBA00022837"/>
    </source>
</evidence>
<evidence type="ECO:0000256" key="14">
    <source>
        <dbReference type="SAM" id="SignalP"/>
    </source>
</evidence>
<keyword evidence="10 17" id="KW-0482">Metalloprotease</keyword>
<evidence type="ECO:0000256" key="8">
    <source>
        <dbReference type="ARBA" id="ARBA00022833"/>
    </source>
</evidence>
<dbReference type="InterPro" id="IPR006026">
    <property type="entry name" value="Peptidase_Metallo"/>
</dbReference>
<dbReference type="InterPro" id="IPR018487">
    <property type="entry name" value="Hemopexin-like_repeat"/>
</dbReference>
<dbReference type="Proteomes" id="UP001652625">
    <property type="component" value="Chromosome 10"/>
</dbReference>
<keyword evidence="4" id="KW-0479">Metal-binding</keyword>
<accession>A0ABM4CNI4</accession>
<dbReference type="Gene3D" id="3.40.390.10">
    <property type="entry name" value="Collagenase (Catalytic Domain)"/>
    <property type="match status" value="1"/>
</dbReference>
<dbReference type="GeneID" id="100203385"/>
<dbReference type="InterPro" id="IPR018486">
    <property type="entry name" value="Hemopexin_CS"/>
</dbReference>
<feature type="signal peptide" evidence="14">
    <location>
        <begin position="1"/>
        <end position="23"/>
    </location>
</feature>
<dbReference type="Pfam" id="PF00045">
    <property type="entry name" value="Hemopexin"/>
    <property type="match status" value="2"/>
</dbReference>
<evidence type="ECO:0000256" key="1">
    <source>
        <dbReference type="ARBA" id="ARBA00001947"/>
    </source>
</evidence>
<dbReference type="Pfam" id="PF00413">
    <property type="entry name" value="Peptidase_M10"/>
    <property type="match status" value="1"/>
</dbReference>
<dbReference type="SUPFAM" id="SSF50923">
    <property type="entry name" value="Hemopexin-like domain"/>
    <property type="match status" value="1"/>
</dbReference>
<comment type="cofactor">
    <cofactor evidence="1">
        <name>Zn(2+)</name>
        <dbReference type="ChEBI" id="CHEBI:29105"/>
    </cofactor>
</comment>
<dbReference type="PROSITE" id="PS00024">
    <property type="entry name" value="HEMOPEXIN"/>
    <property type="match status" value="1"/>
</dbReference>
<dbReference type="InterPro" id="IPR036375">
    <property type="entry name" value="Hemopexin-like_dom_sf"/>
</dbReference>
<organism evidence="16 17">
    <name type="scientific">Hydra vulgaris</name>
    <name type="common">Hydra</name>
    <name type="synonym">Hydra attenuata</name>
    <dbReference type="NCBI Taxonomy" id="6087"/>
    <lineage>
        <taxon>Eukaryota</taxon>
        <taxon>Metazoa</taxon>
        <taxon>Cnidaria</taxon>
        <taxon>Hydrozoa</taxon>
        <taxon>Hydroidolina</taxon>
        <taxon>Anthoathecata</taxon>
        <taxon>Aplanulata</taxon>
        <taxon>Hydridae</taxon>
        <taxon>Hydra</taxon>
    </lineage>
</organism>
<dbReference type="PIRSF" id="PIRSF001191">
    <property type="entry name" value="Peptidase_M10A_matrix"/>
    <property type="match status" value="1"/>
</dbReference>
<evidence type="ECO:0000256" key="3">
    <source>
        <dbReference type="ARBA" id="ARBA00022670"/>
    </source>
</evidence>
<dbReference type="RefSeq" id="XP_065663374.1">
    <property type="nucleotide sequence ID" value="XM_065807302.1"/>
</dbReference>
<dbReference type="InterPro" id="IPR036365">
    <property type="entry name" value="PGBD-like_sf"/>
</dbReference>
<keyword evidence="9" id="KW-0106">Calcium</keyword>
<evidence type="ECO:0000256" key="4">
    <source>
        <dbReference type="ARBA" id="ARBA00022723"/>
    </source>
</evidence>
<evidence type="ECO:0000313" key="16">
    <source>
        <dbReference type="Proteomes" id="UP001652625"/>
    </source>
</evidence>
<comment type="similarity">
    <text evidence="2">Belongs to the peptidase M10A family.</text>
</comment>
<dbReference type="SMART" id="SM00120">
    <property type="entry name" value="HX"/>
    <property type="match status" value="3"/>
</dbReference>
<feature type="repeat" description="Hemopexin" evidence="13">
    <location>
        <begin position="449"/>
        <end position="495"/>
    </location>
</feature>
<keyword evidence="6" id="KW-0677">Repeat</keyword>
<dbReference type="CDD" id="cd04278">
    <property type="entry name" value="ZnMc_MMP"/>
    <property type="match status" value="1"/>
</dbReference>
<reference evidence="17" key="1">
    <citation type="submission" date="2025-08" db="UniProtKB">
        <authorList>
            <consortium name="RefSeq"/>
        </authorList>
    </citation>
    <scope>IDENTIFICATION</scope>
</reference>
<keyword evidence="3" id="KW-0645">Protease</keyword>
<dbReference type="Gene3D" id="2.110.10.10">
    <property type="entry name" value="Hemopexin-like domain"/>
    <property type="match status" value="1"/>
</dbReference>
<dbReference type="InterPro" id="IPR021190">
    <property type="entry name" value="Pept_M10A"/>
</dbReference>
<sequence length="497" mass="56696">MCFLQMMRVVFVCIYWLNYNAESAPVHYTEISLDALQYMSINGYLHLPDPRVGQLLDENTIKKSLESLQRFGNIPVTGVLDDKTVELIETPRCGLPDISKSHDTRKKKYALQGTKWNKNNITWKLINDNNDGLSRNQVENVIQKAVLRWEAVTNLNFRKIEINSKEVADIEVSFGIRYHKDAYPFDGPGNVLAHGFYPSTNEGVSGDLHFDDDEVFTIGTSEGRNLLWVAVHEIGHCIGLEHSNIRESIMYPWYKGYMGEDFPLTQDDIYGIQTLYGSKKRVTDQVTTTVLPVATGSGKDLLPSCSMKGAVFDRVTGITYIFNGKNLYKIDQNLQNVDGPFNVEKILPDVKSIDSAYVNSKSEIVFFKGTSYYIYSNLSELVLLEKGSIFKKFIGLRNDTKKIDAAFIWPGNGKTYLFSGDLFYRFSDYSNIVYYDYPREISKFWGNVPSPVDAVFAWKNGVTYFFKGTGFYRMTDKVEIEKYYPKAISGAWMKCVN</sequence>